<dbReference type="InterPro" id="IPR029071">
    <property type="entry name" value="Ubiquitin-like_domsf"/>
</dbReference>
<dbReference type="Proteomes" id="UP000594262">
    <property type="component" value="Unplaced"/>
</dbReference>
<dbReference type="AlphaFoldDB" id="A0A7M5VDL1"/>
<reference evidence="2" key="1">
    <citation type="submission" date="2021-01" db="UniProtKB">
        <authorList>
            <consortium name="EnsemblMetazoa"/>
        </authorList>
    </citation>
    <scope>IDENTIFICATION</scope>
</reference>
<evidence type="ECO:0000259" key="1">
    <source>
        <dbReference type="PROSITE" id="PS50053"/>
    </source>
</evidence>
<dbReference type="Gene3D" id="3.10.20.90">
    <property type="entry name" value="Phosphatidylinositol 3-kinase Catalytic Subunit, Chain A, domain 1"/>
    <property type="match status" value="3"/>
</dbReference>
<proteinExistence type="predicted"/>
<feature type="domain" description="Ubiquitin-like" evidence="1">
    <location>
        <begin position="380"/>
        <end position="439"/>
    </location>
</feature>
<dbReference type="InterPro" id="IPR000626">
    <property type="entry name" value="Ubiquitin-like_dom"/>
</dbReference>
<evidence type="ECO:0000313" key="2">
    <source>
        <dbReference type="EnsemblMetazoa" id="CLYHEMP011017.1"/>
    </source>
</evidence>
<dbReference type="OrthoDB" id="604226at2759"/>
<keyword evidence="3" id="KW-1185">Reference proteome</keyword>
<dbReference type="InterPro" id="IPR050158">
    <property type="entry name" value="Ubiquitin_ubiquitin-like"/>
</dbReference>
<dbReference type="EnsemblMetazoa" id="CLYHEMT011017.1">
    <property type="protein sequence ID" value="CLYHEMP011017.1"/>
    <property type="gene ID" value="CLYHEMG011017"/>
</dbReference>
<accession>A0A7M5VDL1</accession>
<dbReference type="SUPFAM" id="SSF54236">
    <property type="entry name" value="Ubiquitin-like"/>
    <property type="match status" value="4"/>
</dbReference>
<sequence>MNQSPRYCNRCGGRYYVPDSLRVTALTFNCYSCNQEGLDYHRRFPNLSGSAWSGQSNGGLRNDYRPKIEIWSIESTGTPYKICSFKTGSKSNILDVRNEVSRITGISLKDHRLYHYNRNLSTDRSQIKGNLLSDWEPVHKYYINVDKFIMVVELKAKIKIMSIKNSEEICSFEIDKSSKIRHVKEMVAKEIDIPPEDQRLYRYNEYCRMFKADWSKEEYDSGFVAIDQRNQNVLPLNDFDKIKYTFGVTNKYIICVERNIVDEDTLRICRDRGISVIDMIPIMTINPPFPSMEILTVEVPEGCSISNLKSIIHFKTGLSVKEQILTDGQERVLDDSYDILSSTEHCSKDWERMYLTLLSGGDHETQRICDRHNINCISTFKLNFLTKTVELKFQKFRLISDVKMQIQKEFNIRVGDQVLIYKGKKLTDNQITRNAFLENKLNTLKDVSLNLVIDKKPFQVRISPEIQYISRFNISINDSDSIEVLKQKIQAKTSIPLQNIQLKDNTTHEILCDTKIVEDCKFLDKSVITLQQKLFIRLHFEKDNRVEERVEILPKYEQRSRLDLSEEIRKSFLPRQMSVNEIKGEFTFGHPTINRINEIDFRIKKTRKCLIM</sequence>
<protein>
    <recommendedName>
        <fullName evidence="1">Ubiquitin-like domain-containing protein</fullName>
    </recommendedName>
</protein>
<dbReference type="PANTHER" id="PTHR10666">
    <property type="entry name" value="UBIQUITIN"/>
    <property type="match status" value="1"/>
</dbReference>
<dbReference type="Pfam" id="PF00240">
    <property type="entry name" value="ubiquitin"/>
    <property type="match status" value="2"/>
</dbReference>
<dbReference type="SMART" id="SM00213">
    <property type="entry name" value="UBQ"/>
    <property type="match status" value="2"/>
</dbReference>
<dbReference type="CDD" id="cd17039">
    <property type="entry name" value="Ubl_ubiquitin_like"/>
    <property type="match status" value="3"/>
</dbReference>
<dbReference type="PROSITE" id="PS50053">
    <property type="entry name" value="UBIQUITIN_2"/>
    <property type="match status" value="1"/>
</dbReference>
<evidence type="ECO:0000313" key="3">
    <source>
        <dbReference type="Proteomes" id="UP000594262"/>
    </source>
</evidence>
<organism evidence="2 3">
    <name type="scientific">Clytia hemisphaerica</name>
    <dbReference type="NCBI Taxonomy" id="252671"/>
    <lineage>
        <taxon>Eukaryota</taxon>
        <taxon>Metazoa</taxon>
        <taxon>Cnidaria</taxon>
        <taxon>Hydrozoa</taxon>
        <taxon>Hydroidolina</taxon>
        <taxon>Leptothecata</taxon>
        <taxon>Obeliida</taxon>
        <taxon>Clytiidae</taxon>
        <taxon>Clytia</taxon>
    </lineage>
</organism>
<name>A0A7M5VDL1_9CNID</name>